<evidence type="ECO:0000313" key="2">
    <source>
        <dbReference type="Proteomes" id="UP000321822"/>
    </source>
</evidence>
<sequence length="222" mass="24910">MTKILVVAPHADDESLGCGGTILRHISEGDDVHWLLVTGMSQASGFTESQINTRKEEIAQVHARYGFSDRHELNLPPAALETLPIGDIVSEISKVIKKIEPEIVYTVYRNDAHSDHEIVFDGVMSSTKSFRYPFVKRVLVYETISETDFGMKPEDGGFRPNVFNNISDFLEEKLDILEIFESEMGDFPFPRSRKALSALAQLRGVQSNCEAAEAFMLIKEIN</sequence>
<organism evidence="1 2">
    <name type="scientific">Colwellia demingiae</name>
    <dbReference type="NCBI Taxonomy" id="89401"/>
    <lineage>
        <taxon>Bacteria</taxon>
        <taxon>Pseudomonadati</taxon>
        <taxon>Pseudomonadota</taxon>
        <taxon>Gammaproteobacteria</taxon>
        <taxon>Alteromonadales</taxon>
        <taxon>Colwelliaceae</taxon>
        <taxon>Colwellia</taxon>
    </lineage>
</organism>
<dbReference type="AlphaFoldDB" id="A0A5C6QS64"/>
<dbReference type="SUPFAM" id="SSF102588">
    <property type="entry name" value="LmbE-like"/>
    <property type="match status" value="1"/>
</dbReference>
<accession>A0A5C6QS64</accession>
<dbReference type="RefSeq" id="WP_146782552.1">
    <property type="nucleotide sequence ID" value="NZ_VOLT01000001.1"/>
</dbReference>
<dbReference type="InterPro" id="IPR024078">
    <property type="entry name" value="LmbE-like_dom_sf"/>
</dbReference>
<keyword evidence="2" id="KW-1185">Reference proteome</keyword>
<dbReference type="Proteomes" id="UP000321822">
    <property type="component" value="Unassembled WGS sequence"/>
</dbReference>
<name>A0A5C6QS64_9GAMM</name>
<dbReference type="GO" id="GO:0016811">
    <property type="term" value="F:hydrolase activity, acting on carbon-nitrogen (but not peptide) bonds, in linear amides"/>
    <property type="evidence" value="ECO:0007669"/>
    <property type="project" value="TreeGrafter"/>
</dbReference>
<reference evidence="1 2" key="1">
    <citation type="submission" date="2019-07" db="EMBL/GenBank/DDBJ databases">
        <title>Genomes of sea-ice associated Colwellia species.</title>
        <authorList>
            <person name="Bowman J.P."/>
        </authorList>
    </citation>
    <scope>NUCLEOTIDE SEQUENCE [LARGE SCALE GENOMIC DNA]</scope>
    <source>
        <strain evidence="1 2">ACAM 459</strain>
    </source>
</reference>
<dbReference type="Gene3D" id="3.40.50.10320">
    <property type="entry name" value="LmbE-like"/>
    <property type="match status" value="1"/>
</dbReference>
<protein>
    <submittedName>
        <fullName evidence="1">PIG-L family deacetylase</fullName>
    </submittedName>
</protein>
<dbReference type="EMBL" id="VOLT01000001">
    <property type="protein sequence ID" value="TWX71935.1"/>
    <property type="molecule type" value="Genomic_DNA"/>
</dbReference>
<dbReference type="PANTHER" id="PTHR12993:SF30">
    <property type="entry name" value="N-ACETYL-ALPHA-D-GLUCOSAMINYL L-MALATE DEACETYLASE 1"/>
    <property type="match status" value="1"/>
</dbReference>
<dbReference type="Pfam" id="PF02585">
    <property type="entry name" value="PIG-L"/>
    <property type="match status" value="1"/>
</dbReference>
<gene>
    <name evidence="1" type="ORF">ESZ36_01510</name>
</gene>
<proteinExistence type="predicted"/>
<comment type="caution">
    <text evidence="1">The sequence shown here is derived from an EMBL/GenBank/DDBJ whole genome shotgun (WGS) entry which is preliminary data.</text>
</comment>
<dbReference type="InterPro" id="IPR003737">
    <property type="entry name" value="GlcNAc_PI_deacetylase-related"/>
</dbReference>
<dbReference type="OrthoDB" id="9790023at2"/>
<dbReference type="PANTHER" id="PTHR12993">
    <property type="entry name" value="N-ACETYLGLUCOSAMINYL-PHOSPHATIDYLINOSITOL DE-N-ACETYLASE-RELATED"/>
    <property type="match status" value="1"/>
</dbReference>
<evidence type="ECO:0000313" key="1">
    <source>
        <dbReference type="EMBL" id="TWX71935.1"/>
    </source>
</evidence>